<dbReference type="InterPro" id="IPR031569">
    <property type="entry name" value="ApeC"/>
</dbReference>
<sequence>MIGVLVVTSLSWTLVGGAIHQKDVNHWIISPKDNCKPVCPCIMDGINYEHGERWQKKDQPCSTYECTNGYYEAVYRGCEYKGKCKDSGTTWTEGCFTYKCFTSDIWAYYRLIQGGCEDSQGNCWKVGDTFRRDCHTFECQIVGSGCYKLITKTAEVMYWPEGDYALMKPKFGCPRDKSTEWSEGNRYHCGNAKNDISNPFDLYGNYSSLCFDQFFCVHQEIKDLSYIPRYQTFWEAGCYCILRKGGKCPKGFSDGYVGMDDLLGLEMFSSSNGSLPDGNYTKDTGLNFCCRNDSYAKAPIVLPKDDAFVLFMVNGSNECQTVRGMTSEVQYFAFDDDDHFTKTFQNGSLPLIMRDDGITVFYYCIYKPLDCGCKIDNGEFLKVGDTIVKDCSEYKCVESNGMRYLKVLKGGCLLPDDSCKNENHTWTETSGETCHVRVCIRDMESDDITFKIITDFVGCRDDDKCISVGSSKKRGCYDLRCVFPFRGANPRFRMLKAGCSDGKGGCIPLGKTFQRGCVTYRCRKEPTKCELEFIKGGCSYYGKCYKEGDNATDGCFTRQCTLNVEKNYAYMEIVNGGCPHQGKCIPVNSTFEKECNTFRCFWKRQKREHKFGIEVANYGCKYGGKCYEIGDVIDKNCINYICSLSYLNGHRYAKMQPSSKACQDGKGGCIQLGTELQDDNCFHKKCTDNGHWPVMKIVRGGCSDPGPPKTCRSPNETWTDGCYEKRCLITKDQNKMFKRVETKPIGCMNNGVCREIGYTMNYHGCHQYKCIYDERIKQARFSFHSGEGATEGAIFGGSTESITDENLISESRVWCMEIGLGLSSRRKSESEGIQNQDKTGTKANKQKPPPYEKKRTPDMGVRPGAQEE</sequence>
<evidence type="ECO:0000256" key="2">
    <source>
        <dbReference type="SAM" id="SignalP"/>
    </source>
</evidence>
<keyword evidence="5" id="KW-1185">Reference proteome</keyword>
<feature type="domain" description="Apextrin C-terminal" evidence="3">
    <location>
        <begin position="159"/>
        <end position="366"/>
    </location>
</feature>
<feature type="signal peptide" evidence="2">
    <location>
        <begin position="1"/>
        <end position="17"/>
    </location>
</feature>
<accession>A0AA88XSN1</accession>
<dbReference type="Proteomes" id="UP001186944">
    <property type="component" value="Unassembled WGS sequence"/>
</dbReference>
<proteinExistence type="predicted"/>
<gene>
    <name evidence="4" type="ORF">FSP39_022861</name>
</gene>
<evidence type="ECO:0000259" key="3">
    <source>
        <dbReference type="Pfam" id="PF16977"/>
    </source>
</evidence>
<evidence type="ECO:0000313" key="4">
    <source>
        <dbReference type="EMBL" id="KAK3086754.1"/>
    </source>
</evidence>
<keyword evidence="2" id="KW-0732">Signal</keyword>
<evidence type="ECO:0000256" key="1">
    <source>
        <dbReference type="SAM" id="MobiDB-lite"/>
    </source>
</evidence>
<feature type="compositionally biased region" description="Polar residues" evidence="1">
    <location>
        <begin position="831"/>
        <end position="843"/>
    </location>
</feature>
<dbReference type="Pfam" id="PF16977">
    <property type="entry name" value="ApeC"/>
    <property type="match status" value="1"/>
</dbReference>
<feature type="chain" id="PRO_5041716457" description="Apextrin C-terminal domain-containing protein" evidence="2">
    <location>
        <begin position="18"/>
        <end position="868"/>
    </location>
</feature>
<dbReference type="AlphaFoldDB" id="A0AA88XSN1"/>
<evidence type="ECO:0000313" key="5">
    <source>
        <dbReference type="Proteomes" id="UP001186944"/>
    </source>
</evidence>
<feature type="region of interest" description="Disordered" evidence="1">
    <location>
        <begin position="825"/>
        <end position="868"/>
    </location>
</feature>
<dbReference type="PANTHER" id="PTHR19324:SF33">
    <property type="entry name" value="MUCIN-5AC"/>
    <property type="match status" value="1"/>
</dbReference>
<dbReference type="EMBL" id="VSWD01000012">
    <property type="protein sequence ID" value="KAK3086754.1"/>
    <property type="molecule type" value="Genomic_DNA"/>
</dbReference>
<comment type="caution">
    <text evidence="4">The sequence shown here is derived from an EMBL/GenBank/DDBJ whole genome shotgun (WGS) entry which is preliminary data.</text>
</comment>
<dbReference type="SUPFAM" id="SSF57603">
    <property type="entry name" value="FnI-like domain"/>
    <property type="match status" value="1"/>
</dbReference>
<protein>
    <recommendedName>
        <fullName evidence="3">Apextrin C-terminal domain-containing protein</fullName>
    </recommendedName>
</protein>
<name>A0AA88XSN1_PINIB</name>
<reference evidence="4" key="1">
    <citation type="submission" date="2019-08" db="EMBL/GenBank/DDBJ databases">
        <title>The improved chromosome-level genome for the pearl oyster Pinctada fucata martensii using PacBio sequencing and Hi-C.</title>
        <authorList>
            <person name="Zheng Z."/>
        </authorList>
    </citation>
    <scope>NUCLEOTIDE SEQUENCE</scope>
    <source>
        <strain evidence="4">ZZ-2019</strain>
        <tissue evidence="4">Adductor muscle</tissue>
    </source>
</reference>
<organism evidence="4 5">
    <name type="scientific">Pinctada imbricata</name>
    <name type="common">Atlantic pearl-oyster</name>
    <name type="synonym">Pinctada martensii</name>
    <dbReference type="NCBI Taxonomy" id="66713"/>
    <lineage>
        <taxon>Eukaryota</taxon>
        <taxon>Metazoa</taxon>
        <taxon>Spiralia</taxon>
        <taxon>Lophotrochozoa</taxon>
        <taxon>Mollusca</taxon>
        <taxon>Bivalvia</taxon>
        <taxon>Autobranchia</taxon>
        <taxon>Pteriomorphia</taxon>
        <taxon>Pterioida</taxon>
        <taxon>Pterioidea</taxon>
        <taxon>Pteriidae</taxon>
        <taxon>Pinctada</taxon>
    </lineage>
</organism>
<dbReference type="PANTHER" id="PTHR19324">
    <property type="entry name" value="PERFORIN-LIKE PROTEIN 1"/>
    <property type="match status" value="1"/>
</dbReference>